<dbReference type="Pfam" id="PF03812">
    <property type="entry name" value="KdgT"/>
    <property type="match status" value="1"/>
</dbReference>
<dbReference type="GO" id="GO:0016020">
    <property type="term" value="C:membrane"/>
    <property type="evidence" value="ECO:0007669"/>
    <property type="project" value="InterPro"/>
</dbReference>
<sequence>MKILRAVERIPGGLMVVPLILGMLTNTFFPEVLNVGLFTTALFKTGGYTILSLFIFFAGSQIKIKEAKMPMAKGFSLTLIKLFFGSIVGLLTAYFYGHVGILGLTPLAMVAAMSNANAGVYAALADAYGDESDRGAVSVVSLNEGPFFTMLTFGITGISVIPATYFVAILIPLVLGFILGNLDPELRAFFRPGQKLTIPFFSFPIGAGMHVENIFEAGISGILLGVLTMLVTGILGYFIMNWIFARKGKSLPVLSGAFIGTTAGNAVATPAAMALIDPSWAPYEKIATAQVATSVIITALCMPMIVAWLSRRRKKQLAQLTADNQPL</sequence>
<evidence type="ECO:0000256" key="3">
    <source>
        <dbReference type="ARBA" id="ARBA00022475"/>
    </source>
</evidence>
<gene>
    <name evidence="10" type="ORF">HA49_04205</name>
</gene>
<dbReference type="GO" id="GO:0015649">
    <property type="term" value="F:2-keto-3-deoxygluconate:proton symporter activity"/>
    <property type="evidence" value="ECO:0007669"/>
    <property type="project" value="InterPro"/>
</dbReference>
<dbReference type="RefSeq" id="WP_038017104.1">
    <property type="nucleotide sequence ID" value="NZ_JPKR02000001.1"/>
</dbReference>
<keyword evidence="7 9" id="KW-1133">Transmembrane helix</keyword>
<feature type="transmembrane region" description="Helical" evidence="9">
    <location>
        <begin position="288"/>
        <end position="309"/>
    </location>
</feature>
<keyword evidence="3" id="KW-1003">Cell membrane</keyword>
<evidence type="ECO:0000313" key="11">
    <source>
        <dbReference type="Proteomes" id="UP000029577"/>
    </source>
</evidence>
<proteinExistence type="inferred from homology"/>
<dbReference type="AlphaFoldDB" id="A0A095TIM9"/>
<feature type="transmembrane region" description="Helical" evidence="9">
    <location>
        <begin position="221"/>
        <end position="244"/>
    </location>
</feature>
<evidence type="ECO:0000256" key="5">
    <source>
        <dbReference type="ARBA" id="ARBA00022692"/>
    </source>
</evidence>
<comment type="caution">
    <text evidence="10">The sequence shown here is derived from an EMBL/GenBank/DDBJ whole genome shotgun (WGS) entry which is preliminary data.</text>
</comment>
<dbReference type="eggNOG" id="ENOG502Z7JT">
    <property type="taxonomic scope" value="Bacteria"/>
</dbReference>
<keyword evidence="6" id="KW-0769">Symport</keyword>
<comment type="similarity">
    <text evidence="1">Belongs to the KdgT transporter family.</text>
</comment>
<feature type="transmembrane region" description="Helical" evidence="9">
    <location>
        <begin position="12"/>
        <end position="29"/>
    </location>
</feature>
<evidence type="ECO:0000256" key="4">
    <source>
        <dbReference type="ARBA" id="ARBA00022597"/>
    </source>
</evidence>
<keyword evidence="11" id="KW-1185">Reference proteome</keyword>
<feature type="transmembrane region" description="Helical" evidence="9">
    <location>
        <begin position="79"/>
        <end position="97"/>
    </location>
</feature>
<dbReference type="STRING" id="642227.HA49_04205"/>
<organism evidence="10 11">
    <name type="scientific">Tatumella morbirosei</name>
    <dbReference type="NCBI Taxonomy" id="642227"/>
    <lineage>
        <taxon>Bacteria</taxon>
        <taxon>Pseudomonadati</taxon>
        <taxon>Pseudomonadota</taxon>
        <taxon>Gammaproteobacteria</taxon>
        <taxon>Enterobacterales</taxon>
        <taxon>Erwiniaceae</taxon>
        <taxon>Tatumella</taxon>
    </lineage>
</organism>
<dbReference type="OrthoDB" id="3185611at2"/>
<feature type="transmembrane region" description="Helical" evidence="9">
    <location>
        <begin position="35"/>
        <end position="58"/>
    </location>
</feature>
<name>A0A095TIM9_9GAMM</name>
<dbReference type="EMBL" id="JPKR02000001">
    <property type="protein sequence ID" value="KGD76701.1"/>
    <property type="molecule type" value="Genomic_DNA"/>
</dbReference>
<feature type="transmembrane region" description="Helical" evidence="9">
    <location>
        <begin position="147"/>
        <end position="175"/>
    </location>
</feature>
<dbReference type="InterPro" id="IPR004684">
    <property type="entry name" value="2keto-3dGluconate_permease"/>
</dbReference>
<keyword evidence="8 9" id="KW-0472">Membrane</keyword>
<evidence type="ECO:0000256" key="8">
    <source>
        <dbReference type="ARBA" id="ARBA00023136"/>
    </source>
</evidence>
<protein>
    <submittedName>
        <fullName evidence="10">2-keto-3-deoxygluconate permease</fullName>
    </submittedName>
</protein>
<reference evidence="10" key="1">
    <citation type="submission" date="2014-12" db="EMBL/GenBank/DDBJ databases">
        <title>The draft genome of the Tatumella morbirosei type strain, LMG23360T isolated from pineapple rot.</title>
        <authorList>
            <person name="Smits T.H."/>
            <person name="Palmer M."/>
            <person name="Venter S.N."/>
            <person name="Duffy B."/>
            <person name="Steenkamp E.T."/>
            <person name="Chan W.Y."/>
            <person name="Coutinho T.A."/>
            <person name="Coetzee M.P."/>
            <person name="De Maayer P."/>
        </authorList>
    </citation>
    <scope>NUCLEOTIDE SEQUENCE [LARGE SCALE GENOMIC DNA]</scope>
    <source>
        <strain evidence="10">LMG 23360</strain>
    </source>
</reference>
<evidence type="ECO:0000256" key="7">
    <source>
        <dbReference type="ARBA" id="ARBA00022989"/>
    </source>
</evidence>
<keyword evidence="2" id="KW-0813">Transport</keyword>
<evidence type="ECO:0000256" key="9">
    <source>
        <dbReference type="SAM" id="Phobius"/>
    </source>
</evidence>
<feature type="transmembrane region" description="Helical" evidence="9">
    <location>
        <begin position="251"/>
        <end position="276"/>
    </location>
</feature>
<dbReference type="Proteomes" id="UP000029577">
    <property type="component" value="Unassembled WGS sequence"/>
</dbReference>
<evidence type="ECO:0000256" key="6">
    <source>
        <dbReference type="ARBA" id="ARBA00022847"/>
    </source>
</evidence>
<evidence type="ECO:0000256" key="2">
    <source>
        <dbReference type="ARBA" id="ARBA00022448"/>
    </source>
</evidence>
<evidence type="ECO:0000313" key="10">
    <source>
        <dbReference type="EMBL" id="KGD76701.1"/>
    </source>
</evidence>
<accession>A0A095TIM9</accession>
<keyword evidence="4" id="KW-0762">Sugar transport</keyword>
<keyword evidence="5 9" id="KW-0812">Transmembrane</keyword>
<evidence type="ECO:0000256" key="1">
    <source>
        <dbReference type="ARBA" id="ARBA00006430"/>
    </source>
</evidence>